<sequence length="417" mass="47138">MNVRLRSEAAQNRIQSPIRENGSALSLIDKENAIKTTPQRSASSINLTPNRTPLSDKVVNIAKEYEVAAPETSDLIDATPKIFTRSITKRIKPALDVYSTTIHDYSTKRLKRLNNEDDACWKPSTSLSPPSEQTLLGSLPQLLKNKDSASRSMKDELLLRVKNAISASATRFSGYSQHDAHEFLAQVLDQLKEEIKKLCDDNDQKLPNPVANNFEFDVSHVGSHMILLILRFSSCSNTVTKSEQFNDLSLDLPGSPDDDDTPISLQKLIDNFFDSEQVTYKCEQCSCDFSLIKHNFVRMPKILILHVKRYNFDSKISKNVKCSKMICIPPNLSLAEHFIGQSSERLIKGEDETTFRLCGIVTHLGVFSSTGHYVCDVYDMRKGLWRSCDDSRVCDTTELDVCQMRQKDGYIFFYVAE</sequence>
<dbReference type="CDD" id="cd02257">
    <property type="entry name" value="Peptidase_C19"/>
    <property type="match status" value="1"/>
</dbReference>
<dbReference type="AlphaFoldDB" id="A0A915I5N3"/>
<evidence type="ECO:0000259" key="2">
    <source>
        <dbReference type="PROSITE" id="PS50235"/>
    </source>
</evidence>
<dbReference type="PROSITE" id="PS00973">
    <property type="entry name" value="USP_2"/>
    <property type="match status" value="1"/>
</dbReference>
<evidence type="ECO:0000313" key="4">
    <source>
        <dbReference type="WBParaSite" id="nRc.2.0.1.t08694-RA"/>
    </source>
</evidence>
<dbReference type="WBParaSite" id="nRc.2.0.1.t08694-RA">
    <property type="protein sequence ID" value="nRc.2.0.1.t08694-RA"/>
    <property type="gene ID" value="nRc.2.0.1.g08694"/>
</dbReference>
<dbReference type="GO" id="GO:0000082">
    <property type="term" value="P:G1/S transition of mitotic cell cycle"/>
    <property type="evidence" value="ECO:0007669"/>
    <property type="project" value="TreeGrafter"/>
</dbReference>
<dbReference type="InterPro" id="IPR038765">
    <property type="entry name" value="Papain-like_cys_pep_sf"/>
</dbReference>
<evidence type="ECO:0000256" key="1">
    <source>
        <dbReference type="ARBA" id="ARBA00009085"/>
    </source>
</evidence>
<accession>A0A915I5N3</accession>
<dbReference type="GO" id="GO:0005829">
    <property type="term" value="C:cytosol"/>
    <property type="evidence" value="ECO:0007669"/>
    <property type="project" value="TreeGrafter"/>
</dbReference>
<dbReference type="Gene3D" id="3.90.70.10">
    <property type="entry name" value="Cysteine proteinases"/>
    <property type="match status" value="1"/>
</dbReference>
<dbReference type="Proteomes" id="UP000887565">
    <property type="component" value="Unplaced"/>
</dbReference>
<dbReference type="InterPro" id="IPR018200">
    <property type="entry name" value="USP_CS"/>
</dbReference>
<keyword evidence="3" id="KW-1185">Reference proteome</keyword>
<dbReference type="InterPro" id="IPR028889">
    <property type="entry name" value="USP"/>
</dbReference>
<dbReference type="GO" id="GO:0004843">
    <property type="term" value="F:cysteine-type deubiquitinase activity"/>
    <property type="evidence" value="ECO:0007669"/>
    <property type="project" value="InterPro"/>
</dbReference>
<dbReference type="GO" id="GO:0016579">
    <property type="term" value="P:protein deubiquitination"/>
    <property type="evidence" value="ECO:0007669"/>
    <property type="project" value="InterPro"/>
</dbReference>
<dbReference type="InterPro" id="IPR050164">
    <property type="entry name" value="Peptidase_C19"/>
</dbReference>
<comment type="similarity">
    <text evidence="1">Belongs to the peptidase C19 family.</text>
</comment>
<dbReference type="SUPFAM" id="SSF54001">
    <property type="entry name" value="Cysteine proteinases"/>
    <property type="match status" value="1"/>
</dbReference>
<dbReference type="PANTHER" id="PTHR24006">
    <property type="entry name" value="UBIQUITIN CARBOXYL-TERMINAL HYDROLASE"/>
    <property type="match status" value="1"/>
</dbReference>
<feature type="domain" description="USP" evidence="2">
    <location>
        <begin position="111"/>
        <end position="417"/>
    </location>
</feature>
<reference evidence="4" key="1">
    <citation type="submission" date="2022-11" db="UniProtKB">
        <authorList>
            <consortium name="WormBaseParasite"/>
        </authorList>
    </citation>
    <scope>IDENTIFICATION</scope>
</reference>
<dbReference type="PANTHER" id="PTHR24006:SF915">
    <property type="entry name" value="UBIQUITIN CARBOXYL-TERMINAL HYDROLASE-RELATED"/>
    <property type="match status" value="1"/>
</dbReference>
<dbReference type="InterPro" id="IPR001394">
    <property type="entry name" value="Peptidase_C19_UCH"/>
</dbReference>
<evidence type="ECO:0000313" key="3">
    <source>
        <dbReference type="Proteomes" id="UP000887565"/>
    </source>
</evidence>
<protein>
    <submittedName>
        <fullName evidence="4">USP domain-containing protein</fullName>
    </submittedName>
</protein>
<organism evidence="3 4">
    <name type="scientific">Romanomermis culicivorax</name>
    <name type="common">Nematode worm</name>
    <dbReference type="NCBI Taxonomy" id="13658"/>
    <lineage>
        <taxon>Eukaryota</taxon>
        <taxon>Metazoa</taxon>
        <taxon>Ecdysozoa</taxon>
        <taxon>Nematoda</taxon>
        <taxon>Enoplea</taxon>
        <taxon>Dorylaimia</taxon>
        <taxon>Mermithida</taxon>
        <taxon>Mermithoidea</taxon>
        <taxon>Mermithidae</taxon>
        <taxon>Romanomermis</taxon>
    </lineage>
</organism>
<proteinExistence type="inferred from homology"/>
<dbReference type="PROSITE" id="PS50235">
    <property type="entry name" value="USP_3"/>
    <property type="match status" value="1"/>
</dbReference>
<name>A0A915I5N3_ROMCU</name>
<dbReference type="Pfam" id="PF00443">
    <property type="entry name" value="UCH"/>
    <property type="match status" value="1"/>
</dbReference>
<dbReference type="GO" id="GO:0005634">
    <property type="term" value="C:nucleus"/>
    <property type="evidence" value="ECO:0007669"/>
    <property type="project" value="TreeGrafter"/>
</dbReference>